<evidence type="ECO:0000313" key="1">
    <source>
        <dbReference type="EMBL" id="GGG72828.1"/>
    </source>
</evidence>
<name>A0A917HAG3_9BACL</name>
<keyword evidence="2" id="KW-1185">Reference proteome</keyword>
<proteinExistence type="predicted"/>
<organism evidence="1 2">
    <name type="scientific">Paenibacillus radicis</name>
    <name type="common">ex Gao et al. 2016</name>
    <dbReference type="NCBI Taxonomy" id="1737354"/>
    <lineage>
        <taxon>Bacteria</taxon>
        <taxon>Bacillati</taxon>
        <taxon>Bacillota</taxon>
        <taxon>Bacilli</taxon>
        <taxon>Bacillales</taxon>
        <taxon>Paenibacillaceae</taxon>
        <taxon>Paenibacillus</taxon>
    </lineage>
</organism>
<dbReference type="Proteomes" id="UP000600247">
    <property type="component" value="Unassembled WGS sequence"/>
</dbReference>
<dbReference type="AlphaFoldDB" id="A0A917HAG3"/>
<sequence length="54" mass="6079">MKAPPTKPDMKCTSQHVEYTVGYVAAYQTGWVFTGEAFDLMQMPILASVYLNFT</sequence>
<comment type="caution">
    <text evidence="1">The sequence shown here is derived from an EMBL/GenBank/DDBJ whole genome shotgun (WGS) entry which is preliminary data.</text>
</comment>
<protein>
    <submittedName>
        <fullName evidence="1">Uncharacterized protein</fullName>
    </submittedName>
</protein>
<gene>
    <name evidence="1" type="ORF">GCM10010918_30960</name>
</gene>
<accession>A0A917HAG3</accession>
<evidence type="ECO:0000313" key="2">
    <source>
        <dbReference type="Proteomes" id="UP000600247"/>
    </source>
</evidence>
<reference evidence="1 2" key="1">
    <citation type="journal article" date="2014" name="Int. J. Syst. Evol. Microbiol.">
        <title>Complete genome sequence of Corynebacterium casei LMG S-19264T (=DSM 44701T), isolated from a smear-ripened cheese.</title>
        <authorList>
            <consortium name="US DOE Joint Genome Institute (JGI-PGF)"/>
            <person name="Walter F."/>
            <person name="Albersmeier A."/>
            <person name="Kalinowski J."/>
            <person name="Ruckert C."/>
        </authorList>
    </citation>
    <scope>NUCLEOTIDE SEQUENCE [LARGE SCALE GENOMIC DNA]</scope>
    <source>
        <strain evidence="1 2">CGMCC 1.15286</strain>
    </source>
</reference>
<dbReference type="EMBL" id="BMHY01000005">
    <property type="protein sequence ID" value="GGG72828.1"/>
    <property type="molecule type" value="Genomic_DNA"/>
</dbReference>